<dbReference type="Gene3D" id="3.30.1450.10">
    <property type="match status" value="1"/>
</dbReference>
<dbReference type="EMBL" id="MK288021">
    <property type="protein sequence ID" value="AZU98978.1"/>
    <property type="molecule type" value="Genomic_DNA"/>
</dbReference>
<protein>
    <recommendedName>
        <fullName evidence="5">DUF3862 domain-containing protein</fullName>
    </recommendedName>
</protein>
<evidence type="ECO:0000256" key="2">
    <source>
        <dbReference type="SAM" id="MobiDB-lite"/>
    </source>
</evidence>
<organism evidence="3 4">
    <name type="scientific">Bacillus phage pW2</name>
    <dbReference type="NCBI Taxonomy" id="2500559"/>
    <lineage>
        <taxon>Viruses</taxon>
        <taxon>Duplodnaviria</taxon>
        <taxon>Heunggongvirae</taxon>
        <taxon>Uroviricota</taxon>
        <taxon>Caudoviricetes</taxon>
        <taxon>Joanripponvirinae</taxon>
        <taxon>Sophritavirus</taxon>
        <taxon>Sophritavirus pW2</taxon>
    </lineage>
</organism>
<keyword evidence="1" id="KW-0732">Signal</keyword>
<name>A0A3Q9R7T1_9CAUD</name>
<dbReference type="Proteomes" id="UP000287896">
    <property type="component" value="Segment"/>
</dbReference>
<accession>A0A3Q9R7T1</accession>
<dbReference type="InterPro" id="IPR037873">
    <property type="entry name" value="BamE-like"/>
</dbReference>
<dbReference type="InterPro" id="IPR024418">
    <property type="entry name" value="DUF3862"/>
</dbReference>
<sequence>MMKRTLIGLVIGVSFLLVAVACTDTNTEVKEQPKQEQKKESKPKPKQEAPKNDSKITKAEFDAIQSGMTYEEVVAIIGSEGELLSEVGSKGEQFHSVMYEWEGKGDFGANANFTFQEGKMEMKAQFGLK</sequence>
<evidence type="ECO:0000256" key="1">
    <source>
        <dbReference type="ARBA" id="ARBA00022729"/>
    </source>
</evidence>
<evidence type="ECO:0008006" key="5">
    <source>
        <dbReference type="Google" id="ProtNLM"/>
    </source>
</evidence>
<dbReference type="Pfam" id="PF12978">
    <property type="entry name" value="DUF3862"/>
    <property type="match status" value="1"/>
</dbReference>
<dbReference type="PROSITE" id="PS51257">
    <property type="entry name" value="PROKAR_LIPOPROTEIN"/>
    <property type="match status" value="1"/>
</dbReference>
<keyword evidence="4" id="KW-1185">Reference proteome</keyword>
<evidence type="ECO:0000313" key="3">
    <source>
        <dbReference type="EMBL" id="AZU98978.1"/>
    </source>
</evidence>
<reference evidence="3 4" key="1">
    <citation type="submission" date="2018-12" db="EMBL/GenBank/DDBJ databases">
        <title>Characterization of a novel siphovirus infacting Bacillus anthracis.</title>
        <authorList>
            <person name="Hu X."/>
            <person name="Wan X."/>
            <person name="Geng P."/>
            <person name="Yuan Z."/>
        </authorList>
    </citation>
    <scope>NUCLEOTIDE SEQUENCE [LARGE SCALE GENOMIC DNA]</scope>
</reference>
<feature type="region of interest" description="Disordered" evidence="2">
    <location>
        <begin position="26"/>
        <end position="58"/>
    </location>
</feature>
<gene>
    <name evidence="3" type="ORF">pW2_152</name>
</gene>
<proteinExistence type="predicted"/>
<evidence type="ECO:0000313" key="4">
    <source>
        <dbReference type="Proteomes" id="UP000287896"/>
    </source>
</evidence>
<feature type="compositionally biased region" description="Basic and acidic residues" evidence="2">
    <location>
        <begin position="27"/>
        <end position="58"/>
    </location>
</feature>